<organism evidence="2 3">
    <name type="scientific">Ambispora gerdemannii</name>
    <dbReference type="NCBI Taxonomy" id="144530"/>
    <lineage>
        <taxon>Eukaryota</taxon>
        <taxon>Fungi</taxon>
        <taxon>Fungi incertae sedis</taxon>
        <taxon>Mucoromycota</taxon>
        <taxon>Glomeromycotina</taxon>
        <taxon>Glomeromycetes</taxon>
        <taxon>Archaeosporales</taxon>
        <taxon>Ambisporaceae</taxon>
        <taxon>Ambispora</taxon>
    </lineage>
</organism>
<keyword evidence="3" id="KW-1185">Reference proteome</keyword>
<comment type="caution">
    <text evidence="2">The sequence shown here is derived from an EMBL/GenBank/DDBJ whole genome shotgun (WGS) entry which is preliminary data.</text>
</comment>
<protein>
    <submittedName>
        <fullName evidence="2">2716_t:CDS:1</fullName>
    </submittedName>
</protein>
<evidence type="ECO:0000313" key="2">
    <source>
        <dbReference type="EMBL" id="CAG8659438.1"/>
    </source>
</evidence>
<evidence type="ECO:0000256" key="1">
    <source>
        <dbReference type="SAM" id="MobiDB-lite"/>
    </source>
</evidence>
<sequence length="186" mass="21033">MSANNAQVIWYGGGKTDDHSSDSDIYSDNISESGSENCSDYGSDYESDTETSTIKSPISQPPNIEKQMSNSTNSTDQVSSIYPGSTKTAFIKRQEKFDDKFTSKGLLNKIREIASSPARDMADKKGSLGDLHLWDYLLHNYEAKSRISLYDAYKRDELTNRLVIQVEQEHYIEFLIAIGKKFSKDW</sequence>
<gene>
    <name evidence="2" type="ORF">AGERDE_LOCUS11742</name>
</gene>
<reference evidence="2" key="1">
    <citation type="submission" date="2021-06" db="EMBL/GenBank/DDBJ databases">
        <authorList>
            <person name="Kallberg Y."/>
            <person name="Tangrot J."/>
            <person name="Rosling A."/>
        </authorList>
    </citation>
    <scope>NUCLEOTIDE SEQUENCE</scope>
    <source>
        <strain evidence="2">MT106</strain>
    </source>
</reference>
<accession>A0A9N9E1X7</accession>
<dbReference type="OrthoDB" id="2394087at2759"/>
<evidence type="ECO:0000313" key="3">
    <source>
        <dbReference type="Proteomes" id="UP000789831"/>
    </source>
</evidence>
<dbReference type="Proteomes" id="UP000789831">
    <property type="component" value="Unassembled WGS sequence"/>
</dbReference>
<feature type="compositionally biased region" description="Polar residues" evidence="1">
    <location>
        <begin position="50"/>
        <end position="81"/>
    </location>
</feature>
<name>A0A9N9E1X7_9GLOM</name>
<proteinExistence type="predicted"/>
<dbReference type="EMBL" id="CAJVPL010005621">
    <property type="protein sequence ID" value="CAG8659438.1"/>
    <property type="molecule type" value="Genomic_DNA"/>
</dbReference>
<feature type="compositionally biased region" description="Low complexity" evidence="1">
    <location>
        <begin position="23"/>
        <end position="33"/>
    </location>
</feature>
<feature type="region of interest" description="Disordered" evidence="1">
    <location>
        <begin position="1"/>
        <end position="81"/>
    </location>
</feature>
<dbReference type="AlphaFoldDB" id="A0A9N9E1X7"/>